<dbReference type="GO" id="GO:0009279">
    <property type="term" value="C:cell outer membrane"/>
    <property type="evidence" value="ECO:0007669"/>
    <property type="project" value="UniProtKB-SubCell"/>
</dbReference>
<dbReference type="GO" id="GO:1990281">
    <property type="term" value="C:efflux pump complex"/>
    <property type="evidence" value="ECO:0007669"/>
    <property type="project" value="TreeGrafter"/>
</dbReference>
<evidence type="ECO:0000313" key="10">
    <source>
        <dbReference type="Proteomes" id="UP000290545"/>
    </source>
</evidence>
<keyword evidence="7" id="KW-0998">Cell outer membrane</keyword>
<feature type="chain" id="PRO_5020483476" evidence="8">
    <location>
        <begin position="24"/>
        <end position="447"/>
    </location>
</feature>
<evidence type="ECO:0000256" key="6">
    <source>
        <dbReference type="ARBA" id="ARBA00023136"/>
    </source>
</evidence>
<proteinExistence type="inferred from homology"/>
<keyword evidence="3" id="KW-0813">Transport</keyword>
<keyword evidence="10" id="KW-1185">Reference proteome</keyword>
<dbReference type="AlphaFoldDB" id="A0A4Q1DDU2"/>
<dbReference type="InterPro" id="IPR051906">
    <property type="entry name" value="TolC-like"/>
</dbReference>
<accession>A0A4Q1DDU2</accession>
<dbReference type="Proteomes" id="UP000290545">
    <property type="component" value="Unassembled WGS sequence"/>
</dbReference>
<dbReference type="SUPFAM" id="SSF56954">
    <property type="entry name" value="Outer membrane efflux proteins (OEP)"/>
    <property type="match status" value="1"/>
</dbReference>
<evidence type="ECO:0000313" key="9">
    <source>
        <dbReference type="EMBL" id="RXK87055.1"/>
    </source>
</evidence>
<name>A0A4Q1DDU2_9BACT</name>
<evidence type="ECO:0000256" key="7">
    <source>
        <dbReference type="ARBA" id="ARBA00023237"/>
    </source>
</evidence>
<dbReference type="InterPro" id="IPR003423">
    <property type="entry name" value="OMP_efflux"/>
</dbReference>
<dbReference type="Pfam" id="PF02321">
    <property type="entry name" value="OEP"/>
    <property type="match status" value="2"/>
</dbReference>
<dbReference type="EMBL" id="SDHZ01000001">
    <property type="protein sequence ID" value="RXK87055.1"/>
    <property type="molecule type" value="Genomic_DNA"/>
</dbReference>
<feature type="signal peptide" evidence="8">
    <location>
        <begin position="1"/>
        <end position="23"/>
    </location>
</feature>
<evidence type="ECO:0000256" key="8">
    <source>
        <dbReference type="SAM" id="SignalP"/>
    </source>
</evidence>
<evidence type="ECO:0000256" key="3">
    <source>
        <dbReference type="ARBA" id="ARBA00022448"/>
    </source>
</evidence>
<comment type="subcellular location">
    <subcellularLocation>
        <location evidence="1">Cell outer membrane</location>
    </subcellularLocation>
</comment>
<dbReference type="GO" id="GO:0015288">
    <property type="term" value="F:porin activity"/>
    <property type="evidence" value="ECO:0007669"/>
    <property type="project" value="TreeGrafter"/>
</dbReference>
<reference evidence="9 10" key="1">
    <citation type="submission" date="2019-01" db="EMBL/GenBank/DDBJ databases">
        <title>Filimonas sp. strain TTM-71.</title>
        <authorList>
            <person name="Chen W.-M."/>
        </authorList>
    </citation>
    <scope>NUCLEOTIDE SEQUENCE [LARGE SCALE GENOMIC DNA]</scope>
    <source>
        <strain evidence="9 10">TTM-71</strain>
    </source>
</reference>
<comment type="similarity">
    <text evidence="2">Belongs to the outer membrane factor (OMF) (TC 1.B.17) family.</text>
</comment>
<organism evidence="9 10">
    <name type="scientific">Filimonas effusa</name>
    <dbReference type="NCBI Taxonomy" id="2508721"/>
    <lineage>
        <taxon>Bacteria</taxon>
        <taxon>Pseudomonadati</taxon>
        <taxon>Bacteroidota</taxon>
        <taxon>Chitinophagia</taxon>
        <taxon>Chitinophagales</taxon>
        <taxon>Chitinophagaceae</taxon>
        <taxon>Filimonas</taxon>
    </lineage>
</organism>
<evidence type="ECO:0000256" key="2">
    <source>
        <dbReference type="ARBA" id="ARBA00007613"/>
    </source>
</evidence>
<dbReference type="PANTHER" id="PTHR30026:SF20">
    <property type="entry name" value="OUTER MEMBRANE PROTEIN TOLC"/>
    <property type="match status" value="1"/>
</dbReference>
<protein>
    <submittedName>
        <fullName evidence="9">TolC family protein</fullName>
    </submittedName>
</protein>
<evidence type="ECO:0000256" key="4">
    <source>
        <dbReference type="ARBA" id="ARBA00022452"/>
    </source>
</evidence>
<keyword evidence="5" id="KW-0812">Transmembrane</keyword>
<keyword evidence="8" id="KW-0732">Signal</keyword>
<gene>
    <name evidence="9" type="ORF">ESB13_09795</name>
</gene>
<dbReference type="PANTHER" id="PTHR30026">
    <property type="entry name" value="OUTER MEMBRANE PROTEIN TOLC"/>
    <property type="match status" value="1"/>
</dbReference>
<dbReference type="GO" id="GO:0015562">
    <property type="term" value="F:efflux transmembrane transporter activity"/>
    <property type="evidence" value="ECO:0007669"/>
    <property type="project" value="InterPro"/>
</dbReference>
<dbReference type="Gene3D" id="1.20.1600.10">
    <property type="entry name" value="Outer membrane efflux proteins (OEP)"/>
    <property type="match status" value="1"/>
</dbReference>
<evidence type="ECO:0000256" key="5">
    <source>
        <dbReference type="ARBA" id="ARBA00022692"/>
    </source>
</evidence>
<keyword evidence="4" id="KW-1134">Transmembrane beta strand</keyword>
<keyword evidence="6" id="KW-0472">Membrane</keyword>
<dbReference type="OrthoDB" id="367883at2"/>
<comment type="caution">
    <text evidence="9">The sequence shown here is derived from an EMBL/GenBank/DDBJ whole genome shotgun (WGS) entry which is preliminary data.</text>
</comment>
<evidence type="ECO:0000256" key="1">
    <source>
        <dbReference type="ARBA" id="ARBA00004442"/>
    </source>
</evidence>
<sequence length="447" mass="51214">MIHPMKQRIFILIGMLLAIASHSQTLPPKQLSLAQAMQTAIEKRYDIQANKLDVDIAVNKIGKAKNEWLPTIKADGEVRYNAQLQTMILDGFNNNGGKERIEVGTTNFTTLSMDLSQNIYKPGLKADIHIAEVEKKAEQEKATEKENTIRMQVAEAYLNVLLKQQQLLLIKENTQRYKEYLDVASERKRLGTILETDLLKAQTDLENAKLTEKESAQNYELSMNALRHQMNMKDDIPLALTDSLAILISTHQQAEYPTSMQERPELKQLVFLKEANDLKIKKESYKWTPTLSLTGNYTTLYQAADFKYTASLWTPYNYIGVKASLPITELLRTNTNKKEFQLKASQLDMQYKQKQQDLNYEVSRNQTELWNAADNIQLAEKSLALSRTLHQNQLNNYKHGTVTYSSILDAAATINTAEQNYIKAVYNYLLAYYNFKKLSGFEVSNHH</sequence>